<organism evidence="3">
    <name type="scientific">Trypanosoma congolense (strain IL3000)</name>
    <dbReference type="NCBI Taxonomy" id="1068625"/>
    <lineage>
        <taxon>Eukaryota</taxon>
        <taxon>Discoba</taxon>
        <taxon>Euglenozoa</taxon>
        <taxon>Kinetoplastea</taxon>
        <taxon>Metakinetoplastina</taxon>
        <taxon>Trypanosomatida</taxon>
        <taxon>Trypanosomatidae</taxon>
        <taxon>Trypanosoma</taxon>
        <taxon>Nannomonas</taxon>
    </lineage>
</organism>
<reference evidence="3" key="1">
    <citation type="journal article" date="2012" name="Proc. Natl. Acad. Sci. U.S.A.">
        <title>Antigenic diversity is generated by distinct evolutionary mechanisms in African trypanosome species.</title>
        <authorList>
            <person name="Jackson A.P."/>
            <person name="Berry A."/>
            <person name="Aslett M."/>
            <person name="Allison H.C."/>
            <person name="Burton P."/>
            <person name="Vavrova-Anderson J."/>
            <person name="Brown R."/>
            <person name="Browne H."/>
            <person name="Corton N."/>
            <person name="Hauser H."/>
            <person name="Gamble J."/>
            <person name="Gilderthorp R."/>
            <person name="Marcello L."/>
            <person name="McQuillan J."/>
            <person name="Otto T.D."/>
            <person name="Quail M.A."/>
            <person name="Sanders M.J."/>
            <person name="van Tonder A."/>
            <person name="Ginger M.L."/>
            <person name="Field M.C."/>
            <person name="Barry J.D."/>
            <person name="Hertz-Fowler C."/>
            <person name="Berriman M."/>
        </authorList>
    </citation>
    <scope>NUCLEOTIDE SEQUENCE</scope>
    <source>
        <strain evidence="3">IL3000</strain>
    </source>
</reference>
<keyword evidence="1" id="KW-0175">Coiled coil</keyword>
<feature type="region of interest" description="Disordered" evidence="2">
    <location>
        <begin position="182"/>
        <end position="247"/>
    </location>
</feature>
<feature type="compositionally biased region" description="Basic and acidic residues" evidence="2">
    <location>
        <begin position="213"/>
        <end position="224"/>
    </location>
</feature>
<accession>G0UY56</accession>
<feature type="compositionally biased region" description="Polar residues" evidence="2">
    <location>
        <begin position="189"/>
        <end position="203"/>
    </location>
</feature>
<evidence type="ECO:0000256" key="2">
    <source>
        <dbReference type="SAM" id="MobiDB-lite"/>
    </source>
</evidence>
<protein>
    <submittedName>
        <fullName evidence="3">Uncharacterized protein</fullName>
    </submittedName>
</protein>
<feature type="compositionally biased region" description="Basic and acidic residues" evidence="2">
    <location>
        <begin position="707"/>
        <end position="724"/>
    </location>
</feature>
<dbReference type="VEuPathDB" id="TriTrypDB:TcIL3000_10_11020"/>
<proteinExistence type="predicted"/>
<feature type="region of interest" description="Disordered" evidence="2">
    <location>
        <begin position="696"/>
        <end position="724"/>
    </location>
</feature>
<name>G0UY56_TRYCI</name>
<sequence>MNFGVGSTAPMNPQHHSNLDLLTYGNPSRQVNLMEYSPIMQRWSNDIRKTDSCTSSAALKETSMEAVSISHGSASKKRNEEMIEGRPVTEMLYPFDHDVSLKDGAENLVGNHSTTPRSPWNWKKSVEGISAENVLCGGDLTGGKETKRSKHQVGVSSPMKLALTDGNTRQILARTEGHRLPLSPIDVNASRSEPTPKHQTVFTEKQEPAASAEAKEGDQFDDQHPPLSFILTRGGPSKRRRGGRRSCTTAAIRPGAPVGQRWLVKDGSIGSMDISELSQSIHTFLGSGRNELSRNDAAGWRHRCIFAERQLSIAVRCLWEYHNAVVLLRENETPADNVDEMNPILLESDEKLTSAAEAEQKQGLEEVFEKETEAERIEQQQRPVVPSNGEDDPAKAVVGEELNALASGDDHMEQECGVSRPSLVEGALVHCEGNLDYVAEERQVTPLELTAEWLEKEKILRVKQEILATALRQARLTAIRTMERIEQREQEFQSVRSRCVSVQTALLASEAEVKELKLIERRRLRENRRLQHRLNELNAQLERYGTSWKAERASLVYVNDLNDDNELSMSESRCQDVETQLLHVIAAIQCGESRREWISTQILQALKCVDGRRSSKKVALSNQGRLRKLVESIQQLQNSMMGMAQGSSSAPASPEAVCDDIPSARKSQEGDDELFSIAEGCIARLSHCVGEMQAHHLSRSTSTKQASAERDDGKNDKNPPPVEVRKQQSVDVVFPRQFRRVVCTNDEKKTEDVNEVRSSGECAEGLRPLTEVGMARGEGCVRDVQPRCNDDFVRPHQQAVISSTECTPTLHVVAKETVNEVKQVGPGSRDGAAGATQPCDMVAEHYEEWKESLPALEKGSSDSSGQFGGIKADAPKSNRAPGLYVRVSNREGAVCQKSPVSGGCAIHIEGTPKSESALSPCGRLTMPPYCFTEILGTKVALFGNPSSGSEPMATASASGGEGAASGIHDQIPEKSQQSESMSAHCGQGDGSVSKLCAPTPRPSPKKLPSSMSDSNLGDLCESPKIE</sequence>
<feature type="region of interest" description="Disordered" evidence="2">
    <location>
        <begin position="947"/>
        <end position="1026"/>
    </location>
</feature>
<dbReference type="AlphaFoldDB" id="G0UY56"/>
<feature type="region of interest" description="Disordered" evidence="2">
    <location>
        <begin position="643"/>
        <end position="669"/>
    </location>
</feature>
<feature type="coiled-coil region" evidence="1">
    <location>
        <begin position="520"/>
        <end position="547"/>
    </location>
</feature>
<dbReference type="EMBL" id="HE575323">
    <property type="protein sequence ID" value="CCC94323.1"/>
    <property type="molecule type" value="Genomic_DNA"/>
</dbReference>
<evidence type="ECO:0000256" key="1">
    <source>
        <dbReference type="SAM" id="Coils"/>
    </source>
</evidence>
<gene>
    <name evidence="3" type="ORF">TCIL3000_10_11020</name>
</gene>
<evidence type="ECO:0000313" key="3">
    <source>
        <dbReference type="EMBL" id="CCC94323.1"/>
    </source>
</evidence>
<feature type="region of interest" description="Disordered" evidence="2">
    <location>
        <begin position="1"/>
        <end position="20"/>
    </location>
</feature>
<feature type="compositionally biased region" description="Low complexity" evidence="2">
    <location>
        <begin position="643"/>
        <end position="654"/>
    </location>
</feature>